<evidence type="ECO:0000313" key="6">
    <source>
        <dbReference type="Proteomes" id="UP000238081"/>
    </source>
</evidence>
<dbReference type="PANTHER" id="PTHR30126">
    <property type="entry name" value="HTH-TYPE TRANSCRIPTIONAL REGULATOR"/>
    <property type="match status" value="1"/>
</dbReference>
<evidence type="ECO:0000256" key="4">
    <source>
        <dbReference type="ARBA" id="ARBA00023163"/>
    </source>
</evidence>
<dbReference type="InterPro" id="IPR036388">
    <property type="entry name" value="WH-like_DNA-bd_sf"/>
</dbReference>
<dbReference type="FunFam" id="1.10.10.10:FF:000001">
    <property type="entry name" value="LysR family transcriptional regulator"/>
    <property type="match status" value="1"/>
</dbReference>
<dbReference type="SUPFAM" id="SSF46785">
    <property type="entry name" value="Winged helix' DNA-binding domain"/>
    <property type="match status" value="1"/>
</dbReference>
<dbReference type="PROSITE" id="PS50931">
    <property type="entry name" value="HTH_LYSR"/>
    <property type="match status" value="1"/>
</dbReference>
<sequence>MNLNHLNYFRVLAKVEHYTQAASILSITQPSLSHAISNLESELGTYLFEKQGRNVKLTKSGKLFLKYVDESLNILEIGEKKLKDFLDPSKGKIDLAFIYTLGAEFIPNTINEFLNDSSNKNITFTFGQDNTTNIINGLKSEKYDLAFCSFVENEPNIEFFPVIKQDLVLIISKDHPLSCKDNIDLKETEDYPFVYFNKESGIRPIIDNLFSQAQITPKIICEVEEDTAVAGLVSINYGIAILPNISILKNFNVKIIPISNLNYERYIYMASLKNRYSTPSVKSFFKFITDKYNKV</sequence>
<evidence type="ECO:0000313" key="5">
    <source>
        <dbReference type="EMBL" id="PPV11961.1"/>
    </source>
</evidence>
<dbReference type="PRINTS" id="PR00039">
    <property type="entry name" value="HTHLYSR"/>
</dbReference>
<comment type="caution">
    <text evidence="5">The sequence shown here is derived from an EMBL/GenBank/DDBJ whole genome shotgun (WGS) entry which is preliminary data.</text>
</comment>
<dbReference type="KEGG" id="cbut:ATN24_15505"/>
<dbReference type="OrthoDB" id="1652954at2"/>
<dbReference type="Proteomes" id="UP000238081">
    <property type="component" value="Unassembled WGS sequence"/>
</dbReference>
<dbReference type="Pfam" id="PF03466">
    <property type="entry name" value="LysR_substrate"/>
    <property type="match status" value="1"/>
</dbReference>
<dbReference type="PANTHER" id="PTHR30126:SF39">
    <property type="entry name" value="HTH-TYPE TRANSCRIPTIONAL REGULATOR CYSL"/>
    <property type="match status" value="1"/>
</dbReference>
<keyword evidence="2" id="KW-0805">Transcription regulation</keyword>
<dbReference type="AlphaFoldDB" id="A0A0A6SL45"/>
<comment type="similarity">
    <text evidence="1">Belongs to the LysR transcriptional regulatory family.</text>
</comment>
<evidence type="ECO:0000256" key="2">
    <source>
        <dbReference type="ARBA" id="ARBA00023015"/>
    </source>
</evidence>
<dbReference type="SUPFAM" id="SSF53850">
    <property type="entry name" value="Periplasmic binding protein-like II"/>
    <property type="match status" value="1"/>
</dbReference>
<protein>
    <submittedName>
        <fullName evidence="5">LysR family transcriptional regulator</fullName>
    </submittedName>
</protein>
<dbReference type="EMBL" id="LRDH01000173">
    <property type="protein sequence ID" value="PPV11961.1"/>
    <property type="molecule type" value="Genomic_DNA"/>
</dbReference>
<dbReference type="RefSeq" id="WP_003424280.1">
    <property type="nucleotide sequence ID" value="NZ_BKBB01000007.1"/>
</dbReference>
<keyword evidence="3" id="KW-0238">DNA-binding</keyword>
<keyword evidence="4" id="KW-0804">Transcription</keyword>
<organism evidence="5 6">
    <name type="scientific">Clostridium butyricum</name>
    <dbReference type="NCBI Taxonomy" id="1492"/>
    <lineage>
        <taxon>Bacteria</taxon>
        <taxon>Bacillati</taxon>
        <taxon>Bacillota</taxon>
        <taxon>Clostridia</taxon>
        <taxon>Eubacteriales</taxon>
        <taxon>Clostridiaceae</taxon>
        <taxon>Clostridium</taxon>
    </lineage>
</organism>
<dbReference type="GO" id="GO:0003700">
    <property type="term" value="F:DNA-binding transcription factor activity"/>
    <property type="evidence" value="ECO:0007669"/>
    <property type="project" value="InterPro"/>
</dbReference>
<dbReference type="GO" id="GO:0000976">
    <property type="term" value="F:transcription cis-regulatory region binding"/>
    <property type="evidence" value="ECO:0007669"/>
    <property type="project" value="TreeGrafter"/>
</dbReference>
<evidence type="ECO:0000256" key="3">
    <source>
        <dbReference type="ARBA" id="ARBA00023125"/>
    </source>
</evidence>
<evidence type="ECO:0000256" key="1">
    <source>
        <dbReference type="ARBA" id="ARBA00009437"/>
    </source>
</evidence>
<dbReference type="Pfam" id="PF00126">
    <property type="entry name" value="HTH_1"/>
    <property type="match status" value="1"/>
</dbReference>
<proteinExistence type="inferred from homology"/>
<gene>
    <name evidence="5" type="ORF">AWN73_06550</name>
</gene>
<dbReference type="InterPro" id="IPR036390">
    <property type="entry name" value="WH_DNA-bd_sf"/>
</dbReference>
<reference evidence="5 6" key="1">
    <citation type="submission" date="2016-01" db="EMBL/GenBank/DDBJ databases">
        <title>Characterization of the Clostridium difficile lineages that are prevalent in Hong Kong and China.</title>
        <authorList>
            <person name="Kwok J.S.-L."/>
            <person name="Lam W.-Y."/>
            <person name="Ip M."/>
            <person name="Chan T.-F."/>
            <person name="Hawkey P.M."/>
            <person name="Tsui S.K.-W."/>
        </authorList>
    </citation>
    <scope>NUCLEOTIDE SEQUENCE [LARGE SCALE GENOMIC DNA]</scope>
    <source>
        <strain evidence="5 6">300064</strain>
    </source>
</reference>
<dbReference type="Gene3D" id="1.10.10.10">
    <property type="entry name" value="Winged helix-like DNA-binding domain superfamily/Winged helix DNA-binding domain"/>
    <property type="match status" value="1"/>
</dbReference>
<dbReference type="Gene3D" id="3.40.190.290">
    <property type="match status" value="1"/>
</dbReference>
<accession>A0A0A6SL45</accession>
<name>A0A0A6SL45_CLOBU</name>
<dbReference type="InterPro" id="IPR005119">
    <property type="entry name" value="LysR_subst-bd"/>
</dbReference>
<dbReference type="InterPro" id="IPR000847">
    <property type="entry name" value="LysR_HTH_N"/>
</dbReference>
<dbReference type="CDD" id="cd08434">
    <property type="entry name" value="PBP2_GltC_like"/>
    <property type="match status" value="1"/>
</dbReference>